<evidence type="ECO:0000313" key="2">
    <source>
        <dbReference type="EMBL" id="CAD6213497.1"/>
    </source>
</evidence>
<sequence length="123" mass="13436">MEQREIGFSIFKISNNKQKRRFLPGIKVALLEVKAKVSIRALTLDMPVREEITMEVAMVAAAAIEVVFVVVEACRVVAMAGVAVVTPTLVTCMVAVMVDITLMATAEDTTPTTTIMAWRPRLA</sequence>
<keyword evidence="1" id="KW-0812">Transmembrane</keyword>
<comment type="caution">
    <text evidence="2">The sequence shown here is derived from an EMBL/GenBank/DDBJ whole genome shotgun (WGS) entry which is preliminary data.</text>
</comment>
<dbReference type="AlphaFoldDB" id="A0A811N084"/>
<protein>
    <submittedName>
        <fullName evidence="2">Uncharacterized protein</fullName>
    </submittedName>
</protein>
<accession>A0A811N084</accession>
<feature type="transmembrane region" description="Helical" evidence="1">
    <location>
        <begin position="52"/>
        <end position="71"/>
    </location>
</feature>
<feature type="transmembrane region" description="Helical" evidence="1">
    <location>
        <begin position="77"/>
        <end position="98"/>
    </location>
</feature>
<keyword evidence="3" id="KW-1185">Reference proteome</keyword>
<proteinExistence type="predicted"/>
<gene>
    <name evidence="2" type="ORF">NCGR_LOCUS9029</name>
</gene>
<dbReference type="Proteomes" id="UP000604825">
    <property type="component" value="Unassembled WGS sequence"/>
</dbReference>
<keyword evidence="1" id="KW-1133">Transmembrane helix</keyword>
<evidence type="ECO:0000313" key="3">
    <source>
        <dbReference type="Proteomes" id="UP000604825"/>
    </source>
</evidence>
<organism evidence="2 3">
    <name type="scientific">Miscanthus lutarioriparius</name>
    <dbReference type="NCBI Taxonomy" id="422564"/>
    <lineage>
        <taxon>Eukaryota</taxon>
        <taxon>Viridiplantae</taxon>
        <taxon>Streptophyta</taxon>
        <taxon>Embryophyta</taxon>
        <taxon>Tracheophyta</taxon>
        <taxon>Spermatophyta</taxon>
        <taxon>Magnoliopsida</taxon>
        <taxon>Liliopsida</taxon>
        <taxon>Poales</taxon>
        <taxon>Poaceae</taxon>
        <taxon>PACMAD clade</taxon>
        <taxon>Panicoideae</taxon>
        <taxon>Andropogonodae</taxon>
        <taxon>Andropogoneae</taxon>
        <taxon>Saccharinae</taxon>
        <taxon>Miscanthus</taxon>
    </lineage>
</organism>
<reference evidence="2" key="1">
    <citation type="submission" date="2020-10" db="EMBL/GenBank/DDBJ databases">
        <authorList>
            <person name="Han B."/>
            <person name="Lu T."/>
            <person name="Zhao Q."/>
            <person name="Huang X."/>
            <person name="Zhao Y."/>
        </authorList>
    </citation>
    <scope>NUCLEOTIDE SEQUENCE</scope>
</reference>
<evidence type="ECO:0000256" key="1">
    <source>
        <dbReference type="SAM" id="Phobius"/>
    </source>
</evidence>
<dbReference type="EMBL" id="CAJGYO010000002">
    <property type="protein sequence ID" value="CAD6213497.1"/>
    <property type="molecule type" value="Genomic_DNA"/>
</dbReference>
<keyword evidence="1" id="KW-0472">Membrane</keyword>
<name>A0A811N084_9POAL</name>